<reference evidence="2" key="1">
    <citation type="journal article" date="2022" name="Mol. Ecol. Resour.">
        <title>The genomes of chicory, endive, great burdock and yacon provide insights into Asteraceae palaeo-polyploidization history and plant inulin production.</title>
        <authorList>
            <person name="Fan W."/>
            <person name="Wang S."/>
            <person name="Wang H."/>
            <person name="Wang A."/>
            <person name="Jiang F."/>
            <person name="Liu H."/>
            <person name="Zhao H."/>
            <person name="Xu D."/>
            <person name="Zhang Y."/>
        </authorList>
    </citation>
    <scope>NUCLEOTIDE SEQUENCE [LARGE SCALE GENOMIC DNA]</scope>
    <source>
        <strain evidence="2">cv. Niubang</strain>
    </source>
</reference>
<dbReference type="EMBL" id="CM042052">
    <property type="protein sequence ID" value="KAI3718983.1"/>
    <property type="molecule type" value="Genomic_DNA"/>
</dbReference>
<name>A0ACB9BBM8_ARCLA</name>
<organism evidence="1 2">
    <name type="scientific">Arctium lappa</name>
    <name type="common">Greater burdock</name>
    <name type="synonym">Lappa major</name>
    <dbReference type="NCBI Taxonomy" id="4217"/>
    <lineage>
        <taxon>Eukaryota</taxon>
        <taxon>Viridiplantae</taxon>
        <taxon>Streptophyta</taxon>
        <taxon>Embryophyta</taxon>
        <taxon>Tracheophyta</taxon>
        <taxon>Spermatophyta</taxon>
        <taxon>Magnoliopsida</taxon>
        <taxon>eudicotyledons</taxon>
        <taxon>Gunneridae</taxon>
        <taxon>Pentapetalae</taxon>
        <taxon>asterids</taxon>
        <taxon>campanulids</taxon>
        <taxon>Asterales</taxon>
        <taxon>Asteraceae</taxon>
        <taxon>Carduoideae</taxon>
        <taxon>Cardueae</taxon>
        <taxon>Arctiinae</taxon>
        <taxon>Arctium</taxon>
    </lineage>
</organism>
<dbReference type="Proteomes" id="UP001055879">
    <property type="component" value="Linkage Group LG06"/>
</dbReference>
<keyword evidence="2" id="KW-1185">Reference proteome</keyword>
<comment type="caution">
    <text evidence="1">The sequence shown here is derived from an EMBL/GenBank/DDBJ whole genome shotgun (WGS) entry which is preliminary data.</text>
</comment>
<evidence type="ECO:0000313" key="1">
    <source>
        <dbReference type="EMBL" id="KAI3718983.1"/>
    </source>
</evidence>
<proteinExistence type="predicted"/>
<reference evidence="1 2" key="2">
    <citation type="journal article" date="2022" name="Mol. Ecol. Resour.">
        <title>The genomes of chicory, endive, great burdock and yacon provide insights into Asteraceae paleo-polyploidization history and plant inulin production.</title>
        <authorList>
            <person name="Fan W."/>
            <person name="Wang S."/>
            <person name="Wang H."/>
            <person name="Wang A."/>
            <person name="Jiang F."/>
            <person name="Liu H."/>
            <person name="Zhao H."/>
            <person name="Xu D."/>
            <person name="Zhang Y."/>
        </authorList>
    </citation>
    <scope>NUCLEOTIDE SEQUENCE [LARGE SCALE GENOMIC DNA]</scope>
    <source>
        <strain evidence="2">cv. Niubang</strain>
    </source>
</reference>
<evidence type="ECO:0000313" key="2">
    <source>
        <dbReference type="Proteomes" id="UP001055879"/>
    </source>
</evidence>
<protein>
    <submittedName>
        <fullName evidence="1">Uncharacterized protein</fullName>
    </submittedName>
</protein>
<gene>
    <name evidence="1" type="ORF">L6452_19869</name>
</gene>
<sequence length="78" mass="8723">MLVDGGSPSGRGVMGSGAGEEVVHLIRALGGEEAFWNWDKQRKKKKGFRREGRREKASDDHGNGRIMTTHVIWKWNCG</sequence>
<accession>A0ACB9BBM8</accession>